<dbReference type="InterPro" id="IPR051099">
    <property type="entry name" value="AGR/TXD"/>
</dbReference>
<dbReference type="InterPro" id="IPR037462">
    <property type="entry name" value="ERp19"/>
</dbReference>
<dbReference type="PROSITE" id="PS00194">
    <property type="entry name" value="THIOREDOXIN_1"/>
    <property type="match status" value="1"/>
</dbReference>
<dbReference type="Pfam" id="PF13899">
    <property type="entry name" value="Thioredoxin_7"/>
    <property type="match status" value="1"/>
</dbReference>
<sequence length="168" mass="19092">METKLLPVGILYFFSSLVFKIKASDEDLGRGFGDKIIWLPFEKGLYQAKSNNMPLMLLIHKSWCGACRYLKPKFASSEEIAKLSEQFIMVNVEDDEEPKGKEFAPDGGYIPRILFLSPDGTVKHEVYNTKGNPSYKYFYSEPDHIVNSMKEVLSSHISTAKVPVMDEL</sequence>
<organism evidence="6">
    <name type="scientific">Clastoptera arizonana</name>
    <name type="common">Arizona spittle bug</name>
    <dbReference type="NCBI Taxonomy" id="38151"/>
    <lineage>
        <taxon>Eukaryota</taxon>
        <taxon>Metazoa</taxon>
        <taxon>Ecdysozoa</taxon>
        <taxon>Arthropoda</taxon>
        <taxon>Hexapoda</taxon>
        <taxon>Insecta</taxon>
        <taxon>Pterygota</taxon>
        <taxon>Neoptera</taxon>
        <taxon>Paraneoptera</taxon>
        <taxon>Hemiptera</taxon>
        <taxon>Auchenorrhyncha</taxon>
        <taxon>Cercopoidea</taxon>
        <taxon>Clastopteridae</taxon>
        <taxon>Clastoptera</taxon>
    </lineage>
</organism>
<comment type="catalytic activity">
    <reaction evidence="4">
        <text>[protein]-disulfide + 2 glutathione = [protein]-dithiol + glutathione disulfide</text>
        <dbReference type="Rhea" id="RHEA:21064"/>
        <dbReference type="Rhea" id="RHEA-COMP:10593"/>
        <dbReference type="Rhea" id="RHEA-COMP:10594"/>
        <dbReference type="ChEBI" id="CHEBI:29950"/>
        <dbReference type="ChEBI" id="CHEBI:50058"/>
        <dbReference type="ChEBI" id="CHEBI:57925"/>
        <dbReference type="ChEBI" id="CHEBI:58297"/>
        <dbReference type="EC" id="1.8.4.2"/>
    </reaction>
    <physiologicalReaction direction="right-to-left" evidence="4">
        <dbReference type="Rhea" id="RHEA:21066"/>
    </physiologicalReaction>
</comment>
<dbReference type="EC" id="1.8.4.2" evidence="1"/>
<dbReference type="Gene3D" id="3.40.30.10">
    <property type="entry name" value="Glutaredoxin"/>
    <property type="match status" value="1"/>
</dbReference>
<evidence type="ECO:0000256" key="2">
    <source>
        <dbReference type="ARBA" id="ARBA00016955"/>
    </source>
</evidence>
<dbReference type="InterPro" id="IPR013766">
    <property type="entry name" value="Thioredoxin_domain"/>
</dbReference>
<keyword evidence="3" id="KW-0732">Signal</keyword>
<dbReference type="PANTHER" id="PTHR15337:SF11">
    <property type="entry name" value="THIOREDOXIN DOMAIN-CONTAINING PROTEIN"/>
    <property type="match status" value="1"/>
</dbReference>
<dbReference type="PROSITE" id="PS51352">
    <property type="entry name" value="THIOREDOXIN_2"/>
    <property type="match status" value="1"/>
</dbReference>
<dbReference type="EMBL" id="GEDC01018729">
    <property type="protein sequence ID" value="JAS18569.1"/>
    <property type="molecule type" value="Transcribed_RNA"/>
</dbReference>
<evidence type="ECO:0000313" key="6">
    <source>
        <dbReference type="EMBL" id="JAS18569.1"/>
    </source>
</evidence>
<dbReference type="AlphaFoldDB" id="A0A1B6CYL7"/>
<evidence type="ECO:0000259" key="5">
    <source>
        <dbReference type="PROSITE" id="PS51352"/>
    </source>
</evidence>
<protein>
    <recommendedName>
        <fullName evidence="2">Thioredoxin domain-containing protein 12</fullName>
        <ecNumber evidence="1">1.8.4.2</ecNumber>
    </recommendedName>
</protein>
<proteinExistence type="predicted"/>
<dbReference type="GO" id="GO:0005783">
    <property type="term" value="C:endoplasmic reticulum"/>
    <property type="evidence" value="ECO:0007669"/>
    <property type="project" value="TreeGrafter"/>
</dbReference>
<dbReference type="InterPro" id="IPR017937">
    <property type="entry name" value="Thioredoxin_CS"/>
</dbReference>
<feature type="domain" description="Thioredoxin" evidence="5">
    <location>
        <begin position="17"/>
        <end position="151"/>
    </location>
</feature>
<dbReference type="CDD" id="cd02959">
    <property type="entry name" value="ERp19"/>
    <property type="match status" value="1"/>
</dbReference>
<dbReference type="SUPFAM" id="SSF52833">
    <property type="entry name" value="Thioredoxin-like"/>
    <property type="match status" value="1"/>
</dbReference>
<evidence type="ECO:0000256" key="3">
    <source>
        <dbReference type="ARBA" id="ARBA00022729"/>
    </source>
</evidence>
<name>A0A1B6CYL7_9HEMI</name>
<evidence type="ECO:0000256" key="4">
    <source>
        <dbReference type="ARBA" id="ARBA00033687"/>
    </source>
</evidence>
<evidence type="ECO:0000256" key="1">
    <source>
        <dbReference type="ARBA" id="ARBA00013094"/>
    </source>
</evidence>
<dbReference type="InterPro" id="IPR036249">
    <property type="entry name" value="Thioredoxin-like_sf"/>
</dbReference>
<dbReference type="PANTHER" id="PTHR15337">
    <property type="entry name" value="ANTERIOR GRADIENT PROTEIN-RELATED"/>
    <property type="match status" value="1"/>
</dbReference>
<reference evidence="6" key="1">
    <citation type="submission" date="2015-12" db="EMBL/GenBank/DDBJ databases">
        <title>De novo transcriptome assembly of four potential Pierce s Disease insect vectors from Arizona vineyards.</title>
        <authorList>
            <person name="Tassone E.E."/>
        </authorList>
    </citation>
    <scope>NUCLEOTIDE SEQUENCE</scope>
</reference>
<gene>
    <name evidence="6" type="ORF">g.29969</name>
</gene>
<accession>A0A1B6CYL7</accession>
<dbReference type="GO" id="GO:0019153">
    <property type="term" value="F:protein-disulfide reductase (glutathione) activity"/>
    <property type="evidence" value="ECO:0007669"/>
    <property type="project" value="UniProtKB-EC"/>
</dbReference>